<name>A0ABV7TPU0_9RHOB</name>
<feature type="domain" description="T6SS Phospholipase effector Tle1-like catalytic" evidence="1">
    <location>
        <begin position="34"/>
        <end position="282"/>
    </location>
</feature>
<dbReference type="EMBL" id="JBHRXI010000048">
    <property type="protein sequence ID" value="MFC3616253.1"/>
    <property type="molecule type" value="Genomic_DNA"/>
</dbReference>
<dbReference type="Pfam" id="PF09994">
    <property type="entry name" value="T6SS_Tle1-like_cat"/>
    <property type="match status" value="1"/>
</dbReference>
<dbReference type="Proteomes" id="UP001595629">
    <property type="component" value="Unassembled WGS sequence"/>
</dbReference>
<dbReference type="PANTHER" id="PTHR33840:SF1">
    <property type="entry name" value="TLE1 PHOSPHOLIPASE DOMAIN-CONTAINING PROTEIN"/>
    <property type="match status" value="1"/>
</dbReference>
<reference evidence="3" key="1">
    <citation type="journal article" date="2019" name="Int. J. Syst. Evol. Microbiol.">
        <title>The Global Catalogue of Microorganisms (GCM) 10K type strain sequencing project: providing services to taxonomists for standard genome sequencing and annotation.</title>
        <authorList>
            <consortium name="The Broad Institute Genomics Platform"/>
            <consortium name="The Broad Institute Genome Sequencing Center for Infectious Disease"/>
            <person name="Wu L."/>
            <person name="Ma J."/>
        </authorList>
    </citation>
    <scope>NUCLEOTIDE SEQUENCE [LARGE SCALE GENOMIC DNA]</scope>
    <source>
        <strain evidence="3">KCTC 42911</strain>
    </source>
</reference>
<sequence length="363" mass="41154">MNLSRLSRKLLGWLGRPLSSGHSAEARHREALTHVIILDGTMSTLEPGNETHAGQLYRMMCEMGPGISVFYEAGVQWKSWKKTGDVVVGRGINRQIRRAYGYLASRYKPGDRVFLFGYSRGAYGVRSLAGVIDMVGLLKSEHATERNIRQAYRHYERNPRGTHAADFGRAYCHAHVEIEMIGVWDSVKALGLRLPLLWRFAEARHAFHNHELGPSVRSGYQALALNETREVFAPVLWQSSPAYSGHLEQVWFRGAHGDVGGQLGGFEEARPLSNISLVWMMERAQAHDLPLPENWRLRFPTDPEAPSVGTWRGWGKLFLLRRARVMGVDRSERYHETVPPEMQGDPAPSLWRFIPGFRAPQIH</sequence>
<proteinExistence type="predicted"/>
<dbReference type="InterPro" id="IPR018712">
    <property type="entry name" value="Tle1-like_cat"/>
</dbReference>
<gene>
    <name evidence="2" type="ORF">ACFORG_21130</name>
</gene>
<comment type="caution">
    <text evidence="2">The sequence shown here is derived from an EMBL/GenBank/DDBJ whole genome shotgun (WGS) entry which is preliminary data.</text>
</comment>
<dbReference type="RefSeq" id="WP_386737560.1">
    <property type="nucleotide sequence ID" value="NZ_JBHRXI010000048.1"/>
</dbReference>
<dbReference type="InterPro" id="IPR029058">
    <property type="entry name" value="AB_hydrolase_fold"/>
</dbReference>
<dbReference type="PANTHER" id="PTHR33840">
    <property type="match status" value="1"/>
</dbReference>
<protein>
    <submittedName>
        <fullName evidence="2">DUF2235 domain-containing protein</fullName>
    </submittedName>
</protein>
<evidence type="ECO:0000313" key="3">
    <source>
        <dbReference type="Proteomes" id="UP001595629"/>
    </source>
</evidence>
<evidence type="ECO:0000313" key="2">
    <source>
        <dbReference type="EMBL" id="MFC3616253.1"/>
    </source>
</evidence>
<organism evidence="2 3">
    <name type="scientific">Lutimaribacter marinistellae</name>
    <dbReference type="NCBI Taxonomy" id="1820329"/>
    <lineage>
        <taxon>Bacteria</taxon>
        <taxon>Pseudomonadati</taxon>
        <taxon>Pseudomonadota</taxon>
        <taxon>Alphaproteobacteria</taxon>
        <taxon>Rhodobacterales</taxon>
        <taxon>Roseobacteraceae</taxon>
        <taxon>Lutimaribacter</taxon>
    </lineage>
</organism>
<keyword evidence="3" id="KW-1185">Reference proteome</keyword>
<dbReference type="SUPFAM" id="SSF53474">
    <property type="entry name" value="alpha/beta-Hydrolases"/>
    <property type="match status" value="1"/>
</dbReference>
<accession>A0ABV7TPU0</accession>
<evidence type="ECO:0000259" key="1">
    <source>
        <dbReference type="Pfam" id="PF09994"/>
    </source>
</evidence>